<sequence>MPRRCAVLRERQRRAPLGCRTGRRILNIKATQTDGPTTCERGGRRCRERANKPQASLLGATPDPRWCGGREEQADWAEGVVDCVESVVVRWERGASAAWSAALRARATALRAWSFRGVVGCVESEGDSAESVELPRRG</sequence>
<organism evidence="1 2">
    <name type="scientific">Paraphaeosphaeria minitans</name>
    <dbReference type="NCBI Taxonomy" id="565426"/>
    <lineage>
        <taxon>Eukaryota</taxon>
        <taxon>Fungi</taxon>
        <taxon>Dikarya</taxon>
        <taxon>Ascomycota</taxon>
        <taxon>Pezizomycotina</taxon>
        <taxon>Dothideomycetes</taxon>
        <taxon>Pleosporomycetidae</taxon>
        <taxon>Pleosporales</taxon>
        <taxon>Massarineae</taxon>
        <taxon>Didymosphaeriaceae</taxon>
        <taxon>Paraphaeosphaeria</taxon>
    </lineage>
</organism>
<accession>A0A9P6GKG5</accession>
<gene>
    <name evidence="1" type="ORF">PMIN01_05095</name>
</gene>
<name>A0A9P6GKG5_9PLEO</name>
<dbReference type="Proteomes" id="UP000756921">
    <property type="component" value="Unassembled WGS sequence"/>
</dbReference>
<evidence type="ECO:0000313" key="2">
    <source>
        <dbReference type="Proteomes" id="UP000756921"/>
    </source>
</evidence>
<comment type="caution">
    <text evidence="1">The sequence shown here is derived from an EMBL/GenBank/DDBJ whole genome shotgun (WGS) entry which is preliminary data.</text>
</comment>
<keyword evidence="2" id="KW-1185">Reference proteome</keyword>
<evidence type="ECO:0000313" key="1">
    <source>
        <dbReference type="EMBL" id="KAF9737316.1"/>
    </source>
</evidence>
<reference evidence="1" key="1">
    <citation type="journal article" date="2020" name="Mol. Plant Microbe Interact.">
        <title>Genome Sequence of the Biocontrol Agent Coniothyrium minitans strain Conio (IMI 134523).</title>
        <authorList>
            <person name="Patel D."/>
            <person name="Shittu T.A."/>
            <person name="Baroncelli R."/>
            <person name="Muthumeenakshi S."/>
            <person name="Osborne T.H."/>
            <person name="Janganan T.K."/>
            <person name="Sreenivasaprasad S."/>
        </authorList>
    </citation>
    <scope>NUCLEOTIDE SEQUENCE</scope>
    <source>
        <strain evidence="1">Conio</strain>
    </source>
</reference>
<dbReference type="AlphaFoldDB" id="A0A9P6GKG5"/>
<protein>
    <submittedName>
        <fullName evidence="1">Uncharacterized protein</fullName>
    </submittedName>
</protein>
<proteinExistence type="predicted"/>
<dbReference type="EMBL" id="WJXW01000004">
    <property type="protein sequence ID" value="KAF9737316.1"/>
    <property type="molecule type" value="Genomic_DNA"/>
</dbReference>